<dbReference type="GO" id="GO:0005739">
    <property type="term" value="C:mitochondrion"/>
    <property type="evidence" value="ECO:0007669"/>
    <property type="project" value="TreeGrafter"/>
</dbReference>
<evidence type="ECO:0000313" key="2">
    <source>
        <dbReference type="EMBL" id="JAS81959.1"/>
    </source>
</evidence>
<dbReference type="Pfam" id="PF00763">
    <property type="entry name" value="THF_DHG_CYH"/>
    <property type="match status" value="1"/>
</dbReference>
<dbReference type="Gene3D" id="3.40.50.10860">
    <property type="entry name" value="Leucine Dehydrogenase, chain A, domain 1"/>
    <property type="match status" value="1"/>
</dbReference>
<reference evidence="2" key="1">
    <citation type="submission" date="2015-11" db="EMBL/GenBank/DDBJ databases">
        <title>De novo transcriptome assembly of four potential Pierce s Disease insect vectors from Arizona vineyards.</title>
        <authorList>
            <person name="Tassone E.E."/>
        </authorList>
    </citation>
    <scope>NUCLEOTIDE SEQUENCE</scope>
</reference>
<dbReference type="EMBL" id="GECU01025747">
    <property type="protein sequence ID" value="JAS81959.1"/>
    <property type="molecule type" value="Transcribed_RNA"/>
</dbReference>
<evidence type="ECO:0000259" key="1">
    <source>
        <dbReference type="Pfam" id="PF00763"/>
    </source>
</evidence>
<dbReference type="InterPro" id="IPR000672">
    <property type="entry name" value="THF_DH/CycHdrlase"/>
</dbReference>
<dbReference type="GO" id="GO:0004487">
    <property type="term" value="F:methylenetetrahydrofolate dehydrogenase (NAD+) activity"/>
    <property type="evidence" value="ECO:0007669"/>
    <property type="project" value="TreeGrafter"/>
</dbReference>
<accession>A0A1B6I4X8</accession>
<feature type="domain" description="Tetrahydrofolate dehydrogenase/cyclohydrolase catalytic" evidence="1">
    <location>
        <begin position="42"/>
        <end position="135"/>
    </location>
</feature>
<dbReference type="AlphaFoldDB" id="A0A1B6I4X8"/>
<organism evidence="2">
    <name type="scientific">Homalodisca liturata</name>
    <dbReference type="NCBI Taxonomy" id="320908"/>
    <lineage>
        <taxon>Eukaryota</taxon>
        <taxon>Metazoa</taxon>
        <taxon>Ecdysozoa</taxon>
        <taxon>Arthropoda</taxon>
        <taxon>Hexapoda</taxon>
        <taxon>Insecta</taxon>
        <taxon>Pterygota</taxon>
        <taxon>Neoptera</taxon>
        <taxon>Paraneoptera</taxon>
        <taxon>Hemiptera</taxon>
        <taxon>Auchenorrhyncha</taxon>
        <taxon>Membracoidea</taxon>
        <taxon>Cicadellidae</taxon>
        <taxon>Cicadellinae</taxon>
        <taxon>Proconiini</taxon>
        <taxon>Homalodisca</taxon>
    </lineage>
</organism>
<dbReference type="GO" id="GO:0004488">
    <property type="term" value="F:methylenetetrahydrofolate dehydrogenase (NADP+) activity"/>
    <property type="evidence" value="ECO:0007669"/>
    <property type="project" value="InterPro"/>
</dbReference>
<gene>
    <name evidence="2" type="ORF">g.46114</name>
</gene>
<dbReference type="GO" id="GO:0004477">
    <property type="term" value="F:methenyltetrahydrofolate cyclohydrolase activity"/>
    <property type="evidence" value="ECO:0007669"/>
    <property type="project" value="TreeGrafter"/>
</dbReference>
<protein>
    <recommendedName>
        <fullName evidence="1">Tetrahydrofolate dehydrogenase/cyclohydrolase catalytic domain-containing protein</fullName>
    </recommendedName>
</protein>
<name>A0A1B6I4X8_9HEMI</name>
<dbReference type="PRINTS" id="PR00085">
    <property type="entry name" value="THFDHDRGNASE"/>
</dbReference>
<dbReference type="SUPFAM" id="SSF53223">
    <property type="entry name" value="Aminoacid dehydrogenase-like, N-terminal domain"/>
    <property type="match status" value="1"/>
</dbReference>
<dbReference type="PANTHER" id="PTHR48099">
    <property type="entry name" value="C-1-TETRAHYDROFOLATE SYNTHASE, CYTOPLASMIC-RELATED"/>
    <property type="match status" value="1"/>
</dbReference>
<sequence length="178" mass="19812">MSIVISRFSIVKSLSPVAKLGHNLNKKKFIHTSFIRNKAKLIDGRNIANTILSELKQETDEWVAQGNRRPQLTAILVGEDPASTTYVKNKMKAAKQVGIKTRTIHCLTTISEKDLLQHIHLLNNDPEVDGILVQVNLVTPDSCRFRTTSPNEPSATPSPRPRMSMVLILSTSVAFAWT</sequence>
<dbReference type="InterPro" id="IPR046346">
    <property type="entry name" value="Aminoacid_DH-like_N_sf"/>
</dbReference>
<dbReference type="GO" id="GO:0035999">
    <property type="term" value="P:tetrahydrofolate interconversion"/>
    <property type="evidence" value="ECO:0007669"/>
    <property type="project" value="TreeGrafter"/>
</dbReference>
<proteinExistence type="predicted"/>
<dbReference type="InterPro" id="IPR020630">
    <property type="entry name" value="THF_DH/CycHdrlase_cat_dom"/>
</dbReference>
<dbReference type="PANTHER" id="PTHR48099:SF11">
    <property type="entry name" value="BIFUNCTIONAL METHYLENETETRAHYDROFOLATE DEHYDROGENASE_CYCLOHYDROLASE, MITOCHONDRIAL"/>
    <property type="match status" value="1"/>
</dbReference>